<sequence length="63" mass="7398">MNVKSYCLLNKKQLGSHEAMQDDRFTMMSSGMPSYHSTHMHGEEEGRWQRSDLPQNQSPRRVM</sequence>
<comment type="caution">
    <text evidence="2">The sequence shown here is derived from an EMBL/GenBank/DDBJ whole genome shotgun (WGS) entry which is preliminary data.</text>
</comment>
<feature type="region of interest" description="Disordered" evidence="1">
    <location>
        <begin position="27"/>
        <end position="63"/>
    </location>
</feature>
<evidence type="ECO:0000256" key="1">
    <source>
        <dbReference type="SAM" id="MobiDB-lite"/>
    </source>
</evidence>
<feature type="compositionally biased region" description="Basic and acidic residues" evidence="1">
    <location>
        <begin position="40"/>
        <end position="50"/>
    </location>
</feature>
<proteinExistence type="predicted"/>
<name>A0A822Z5I8_NELNU</name>
<protein>
    <submittedName>
        <fullName evidence="2">Uncharacterized protein</fullName>
    </submittedName>
</protein>
<gene>
    <name evidence="2" type="ORF">HUJ06_012961</name>
</gene>
<evidence type="ECO:0000313" key="2">
    <source>
        <dbReference type="EMBL" id="DAD38639.1"/>
    </source>
</evidence>
<dbReference type="Proteomes" id="UP000607653">
    <property type="component" value="Unassembled WGS sequence"/>
</dbReference>
<keyword evidence="3" id="KW-1185">Reference proteome</keyword>
<organism evidence="2 3">
    <name type="scientific">Nelumbo nucifera</name>
    <name type="common">Sacred lotus</name>
    <dbReference type="NCBI Taxonomy" id="4432"/>
    <lineage>
        <taxon>Eukaryota</taxon>
        <taxon>Viridiplantae</taxon>
        <taxon>Streptophyta</taxon>
        <taxon>Embryophyta</taxon>
        <taxon>Tracheophyta</taxon>
        <taxon>Spermatophyta</taxon>
        <taxon>Magnoliopsida</taxon>
        <taxon>Proteales</taxon>
        <taxon>Nelumbonaceae</taxon>
        <taxon>Nelumbo</taxon>
    </lineage>
</organism>
<feature type="compositionally biased region" description="Polar residues" evidence="1">
    <location>
        <begin position="52"/>
        <end position="63"/>
    </location>
</feature>
<dbReference type="AlphaFoldDB" id="A0A822Z5I8"/>
<reference evidence="2 3" key="1">
    <citation type="journal article" date="2020" name="Mol. Biol. Evol.">
        <title>Distinct Expression and Methylation Patterns for Genes with Different Fates following a Single Whole-Genome Duplication in Flowering Plants.</title>
        <authorList>
            <person name="Shi T."/>
            <person name="Rahmani R.S."/>
            <person name="Gugger P.F."/>
            <person name="Wang M."/>
            <person name="Li H."/>
            <person name="Zhang Y."/>
            <person name="Li Z."/>
            <person name="Wang Q."/>
            <person name="Van de Peer Y."/>
            <person name="Marchal K."/>
            <person name="Chen J."/>
        </authorList>
    </citation>
    <scope>NUCLEOTIDE SEQUENCE [LARGE SCALE GENOMIC DNA]</scope>
    <source>
        <tissue evidence="2">Leaf</tissue>
    </source>
</reference>
<accession>A0A822Z5I8</accession>
<dbReference type="EMBL" id="DUZY01000005">
    <property type="protein sequence ID" value="DAD38639.1"/>
    <property type="molecule type" value="Genomic_DNA"/>
</dbReference>
<feature type="compositionally biased region" description="Polar residues" evidence="1">
    <location>
        <begin position="27"/>
        <end position="37"/>
    </location>
</feature>
<evidence type="ECO:0000313" key="3">
    <source>
        <dbReference type="Proteomes" id="UP000607653"/>
    </source>
</evidence>